<dbReference type="eggNOG" id="arCOG01707">
    <property type="taxonomic scope" value="Archaea"/>
</dbReference>
<dbReference type="InterPro" id="IPR009100">
    <property type="entry name" value="AcylCoA_DH/oxidase_NM_dom_sf"/>
</dbReference>
<evidence type="ECO:0000259" key="11">
    <source>
        <dbReference type="Pfam" id="PF02771"/>
    </source>
</evidence>
<dbReference type="PROSITE" id="PS00073">
    <property type="entry name" value="ACYL_COA_DH_2"/>
    <property type="match status" value="1"/>
</dbReference>
<dbReference type="InterPro" id="IPR006089">
    <property type="entry name" value="Acyl-CoA_DH_CS"/>
</dbReference>
<keyword evidence="13" id="KW-1185">Reference proteome</keyword>
<dbReference type="InterPro" id="IPR013786">
    <property type="entry name" value="AcylCoA_DH/ox_N"/>
</dbReference>
<dbReference type="PIRSF" id="PIRSF016578">
    <property type="entry name" value="HsaA"/>
    <property type="match status" value="1"/>
</dbReference>
<evidence type="ECO:0000256" key="3">
    <source>
        <dbReference type="ARBA" id="ARBA00009347"/>
    </source>
</evidence>
<dbReference type="FunFam" id="1.20.140.10:FF:000001">
    <property type="entry name" value="Acyl-CoA dehydrogenase"/>
    <property type="match status" value="1"/>
</dbReference>
<dbReference type="GeneID" id="15392902"/>
<sequence length="385" mass="43089">MVNFELTQEQKDIQKAAREFAENEFTKERAEEADEKEEFPFELWKKACELGFIGIHFPEEYGGAGMGILENVLVVEEFCRADSTLGSAIILSDFSSEVVMRFGSEDLKSEVLPKVAGGKAITAGCYTEPEAGSDLTAIKTKAEKDGDEWVINGTKTFITNGTIADYYIVLAVTDPDAKPRYRGFTTFLVRKDAEGLSTNKIGKKMGIRASPTAEVIFKNVRVSEEDIIGQLNRGFYQVLEFFDESRIEIAAQALGIAQGAFDRTVKYVKERKQFGQPIGGFQALQHRIADLRTLIECTRLLIYKSAWNYDQGRIDPGLTSMAKYMAGKVAVKVCDEAIQMHGGYGYIGEYDVERFYRDSKITEIYEGTKEVQLNTIAKDVLGKFK</sequence>
<evidence type="ECO:0000256" key="5">
    <source>
        <dbReference type="ARBA" id="ARBA00022630"/>
    </source>
</evidence>
<keyword evidence="5 8" id="KW-0285">Flavoprotein</keyword>
<dbReference type="EMBL" id="CP005290">
    <property type="protein sequence ID" value="AGK61257.1"/>
    <property type="molecule type" value="Genomic_DNA"/>
</dbReference>
<evidence type="ECO:0000256" key="7">
    <source>
        <dbReference type="ARBA" id="ARBA00023002"/>
    </source>
</evidence>
<name>N0BG29_9EURY</name>
<dbReference type="STRING" id="387631.Asulf_01261"/>
<dbReference type="InterPro" id="IPR046373">
    <property type="entry name" value="Acyl-CoA_Oxase/DH_mid-dom_sf"/>
</dbReference>
<dbReference type="SUPFAM" id="SSF47203">
    <property type="entry name" value="Acyl-CoA dehydrogenase C-terminal domain-like"/>
    <property type="match status" value="1"/>
</dbReference>
<feature type="domain" description="Acyl-CoA dehydrogenase/oxidase C-terminal" evidence="9">
    <location>
        <begin position="232"/>
        <end position="380"/>
    </location>
</feature>
<organism evidence="12 13">
    <name type="scientific">Archaeoglobus sulfaticallidus PM70-1</name>
    <dbReference type="NCBI Taxonomy" id="387631"/>
    <lineage>
        <taxon>Archaea</taxon>
        <taxon>Methanobacteriati</taxon>
        <taxon>Methanobacteriota</taxon>
        <taxon>Archaeoglobi</taxon>
        <taxon>Archaeoglobales</taxon>
        <taxon>Archaeoglobaceae</taxon>
        <taxon>Archaeoglobus</taxon>
    </lineage>
</organism>
<keyword evidence="6 8" id="KW-0274">FAD</keyword>
<protein>
    <submittedName>
        <fullName evidence="12">Acyl-CoA dehydrogenase</fullName>
    </submittedName>
</protein>
<evidence type="ECO:0000256" key="2">
    <source>
        <dbReference type="ARBA" id="ARBA00005109"/>
    </source>
</evidence>
<evidence type="ECO:0000259" key="10">
    <source>
        <dbReference type="Pfam" id="PF02770"/>
    </source>
</evidence>
<gene>
    <name evidence="12" type="ORF">Asulf_01261</name>
</gene>
<dbReference type="AlphaFoldDB" id="N0BG29"/>
<evidence type="ECO:0000313" key="12">
    <source>
        <dbReference type="EMBL" id="AGK61257.1"/>
    </source>
</evidence>
<comment type="pathway">
    <text evidence="2">Amino-acid degradation; L-valine degradation.</text>
</comment>
<accession>N0BG29</accession>
<evidence type="ECO:0000256" key="4">
    <source>
        <dbReference type="ARBA" id="ARBA00022456"/>
    </source>
</evidence>
<dbReference type="GO" id="GO:0009083">
    <property type="term" value="P:branched-chain amino acid catabolic process"/>
    <property type="evidence" value="ECO:0007669"/>
    <property type="project" value="UniProtKB-KW"/>
</dbReference>
<dbReference type="InterPro" id="IPR036250">
    <property type="entry name" value="AcylCo_DH-like_C"/>
</dbReference>
<reference evidence="12 13" key="1">
    <citation type="journal article" date="2013" name="Genome Announc.">
        <title>Complete Genome Sequence of the Thermophilic and Facultatively Chemolithoautotrophic Sulfate Reducer Archaeoglobus sulfaticallidus Strain PM70-1T.</title>
        <authorList>
            <person name="Stokke R."/>
            <person name="Hocking W.P."/>
            <person name="Steinsbu B.O."/>
            <person name="Steen I.H."/>
        </authorList>
    </citation>
    <scope>NUCLEOTIDE SEQUENCE [LARGE SCALE GENOMIC DNA]</scope>
    <source>
        <strain evidence="12">PM70-1</strain>
    </source>
</reference>
<dbReference type="PANTHER" id="PTHR43884:SF12">
    <property type="entry name" value="ISOVALERYL-COA DEHYDROGENASE, MITOCHONDRIAL-RELATED"/>
    <property type="match status" value="1"/>
</dbReference>
<dbReference type="InterPro" id="IPR006091">
    <property type="entry name" value="Acyl-CoA_Oxase/DH_mid-dom"/>
</dbReference>
<evidence type="ECO:0000256" key="8">
    <source>
        <dbReference type="RuleBase" id="RU362125"/>
    </source>
</evidence>
<evidence type="ECO:0000313" key="13">
    <source>
        <dbReference type="Proteomes" id="UP000013307"/>
    </source>
</evidence>
<dbReference type="Gene3D" id="1.10.540.10">
    <property type="entry name" value="Acyl-CoA dehydrogenase/oxidase, N-terminal domain"/>
    <property type="match status" value="1"/>
</dbReference>
<dbReference type="Pfam" id="PF00441">
    <property type="entry name" value="Acyl-CoA_dh_1"/>
    <property type="match status" value="1"/>
</dbReference>
<dbReference type="InterPro" id="IPR009075">
    <property type="entry name" value="AcylCo_DH/oxidase_C"/>
</dbReference>
<dbReference type="Gene3D" id="2.40.110.10">
    <property type="entry name" value="Butyryl-CoA Dehydrogenase, subunit A, domain 2"/>
    <property type="match status" value="1"/>
</dbReference>
<dbReference type="Proteomes" id="UP000013307">
    <property type="component" value="Chromosome"/>
</dbReference>
<dbReference type="GO" id="GO:0050660">
    <property type="term" value="F:flavin adenine dinucleotide binding"/>
    <property type="evidence" value="ECO:0007669"/>
    <property type="project" value="InterPro"/>
</dbReference>
<feature type="domain" description="Acyl-CoA dehydrogenase/oxidase N-terminal" evidence="11">
    <location>
        <begin position="7"/>
        <end position="118"/>
    </location>
</feature>
<dbReference type="PANTHER" id="PTHR43884">
    <property type="entry name" value="ACYL-COA DEHYDROGENASE"/>
    <property type="match status" value="1"/>
</dbReference>
<feature type="domain" description="Acyl-CoA oxidase/dehydrogenase middle" evidence="10">
    <location>
        <begin position="125"/>
        <end position="220"/>
    </location>
</feature>
<evidence type="ECO:0000256" key="1">
    <source>
        <dbReference type="ARBA" id="ARBA00001974"/>
    </source>
</evidence>
<comment type="cofactor">
    <cofactor evidence="1 8">
        <name>FAD</name>
        <dbReference type="ChEBI" id="CHEBI:57692"/>
    </cofactor>
</comment>
<dbReference type="HOGENOM" id="CLU_018204_3_5_2"/>
<proteinExistence type="inferred from homology"/>
<dbReference type="KEGG" id="ast:Asulf_01261"/>
<dbReference type="RefSeq" id="WP_015590855.1">
    <property type="nucleotide sequence ID" value="NC_021169.1"/>
</dbReference>
<evidence type="ECO:0000256" key="6">
    <source>
        <dbReference type="ARBA" id="ARBA00022827"/>
    </source>
</evidence>
<evidence type="ECO:0000259" key="9">
    <source>
        <dbReference type="Pfam" id="PF00441"/>
    </source>
</evidence>
<dbReference type="InterPro" id="IPR037069">
    <property type="entry name" value="AcylCoA_DH/ox_N_sf"/>
</dbReference>
<keyword evidence="4" id="KW-0101">Branched-chain amino acid catabolism</keyword>
<comment type="similarity">
    <text evidence="3 8">Belongs to the acyl-CoA dehydrogenase family.</text>
</comment>
<keyword evidence="7 8" id="KW-0560">Oxidoreductase</keyword>
<dbReference type="GO" id="GO:0003995">
    <property type="term" value="F:acyl-CoA dehydrogenase activity"/>
    <property type="evidence" value="ECO:0007669"/>
    <property type="project" value="InterPro"/>
</dbReference>
<dbReference type="Pfam" id="PF02770">
    <property type="entry name" value="Acyl-CoA_dh_M"/>
    <property type="match status" value="1"/>
</dbReference>
<dbReference type="Gene3D" id="1.20.140.10">
    <property type="entry name" value="Butyryl-CoA Dehydrogenase, subunit A, domain 3"/>
    <property type="match status" value="1"/>
</dbReference>
<dbReference type="FunFam" id="2.40.110.10:FF:000001">
    <property type="entry name" value="Acyl-CoA dehydrogenase, mitochondrial"/>
    <property type="match status" value="1"/>
</dbReference>
<dbReference type="Pfam" id="PF02771">
    <property type="entry name" value="Acyl-CoA_dh_N"/>
    <property type="match status" value="1"/>
</dbReference>
<dbReference type="OrthoDB" id="275197at2157"/>
<dbReference type="SUPFAM" id="SSF56645">
    <property type="entry name" value="Acyl-CoA dehydrogenase NM domain-like"/>
    <property type="match status" value="1"/>
</dbReference>